<feature type="domain" description="SCP2" evidence="1">
    <location>
        <begin position="20"/>
        <end position="101"/>
    </location>
</feature>
<dbReference type="InterPro" id="IPR003033">
    <property type="entry name" value="SCP2_sterol-bd_dom"/>
</dbReference>
<proteinExistence type="predicted"/>
<evidence type="ECO:0000313" key="2">
    <source>
        <dbReference type="EMBL" id="SCG57080.1"/>
    </source>
</evidence>
<dbReference type="InterPro" id="IPR036527">
    <property type="entry name" value="SCP2_sterol-bd_dom_sf"/>
</dbReference>
<sequence length="125" mass="13854">MEITGDPTAEYFEAIRRHPHQPLLSNFKGTLRFEIESGDRVDKWRIEIRYGAVAISTDELEADSIIRSSRTLFNEIATGQENILASLLRGALTVEGDLQAVFLAGRLLALQPLRSGEPGSARSSR</sequence>
<protein>
    <submittedName>
        <fullName evidence="2">SCP-2 sterol transfer family protein</fullName>
    </submittedName>
</protein>
<reference evidence="2 3" key="1">
    <citation type="submission" date="2016-06" db="EMBL/GenBank/DDBJ databases">
        <authorList>
            <person name="Kjaerup R.B."/>
            <person name="Dalgaard T.S."/>
            <person name="Juul-Madsen H.R."/>
        </authorList>
    </citation>
    <scope>NUCLEOTIDE SEQUENCE [LARGE SCALE GENOMIC DNA]</scope>
    <source>
        <strain evidence="2 3">DSM 43904</strain>
    </source>
</reference>
<dbReference type="EMBL" id="LT607750">
    <property type="protein sequence ID" value="SCG57080.1"/>
    <property type="molecule type" value="Genomic_DNA"/>
</dbReference>
<gene>
    <name evidence="2" type="ORF">GA0070609_3243</name>
</gene>
<dbReference type="Proteomes" id="UP000198217">
    <property type="component" value="Chromosome I"/>
</dbReference>
<dbReference type="Gene3D" id="3.30.1050.10">
    <property type="entry name" value="SCP2 sterol-binding domain"/>
    <property type="match status" value="1"/>
</dbReference>
<keyword evidence="3" id="KW-1185">Reference proteome</keyword>
<accession>A0A1C5IFD4</accession>
<organism evidence="2 3">
    <name type="scientific">Micromonospora echinaurantiaca</name>
    <dbReference type="NCBI Taxonomy" id="47857"/>
    <lineage>
        <taxon>Bacteria</taxon>
        <taxon>Bacillati</taxon>
        <taxon>Actinomycetota</taxon>
        <taxon>Actinomycetes</taxon>
        <taxon>Micromonosporales</taxon>
        <taxon>Micromonosporaceae</taxon>
        <taxon>Micromonospora</taxon>
    </lineage>
</organism>
<dbReference type="SUPFAM" id="SSF55718">
    <property type="entry name" value="SCP-like"/>
    <property type="match status" value="1"/>
</dbReference>
<name>A0A1C5IFD4_9ACTN</name>
<evidence type="ECO:0000313" key="3">
    <source>
        <dbReference type="Proteomes" id="UP000198217"/>
    </source>
</evidence>
<evidence type="ECO:0000259" key="1">
    <source>
        <dbReference type="Pfam" id="PF02036"/>
    </source>
</evidence>
<dbReference type="AlphaFoldDB" id="A0A1C5IFD4"/>
<dbReference type="Pfam" id="PF02036">
    <property type="entry name" value="SCP2"/>
    <property type="match status" value="1"/>
</dbReference>